<organism evidence="2 3">
    <name type="scientific">Candidatus Nealsonbacteria bacterium CG11_big_fil_rev_8_21_14_0_20_35_11</name>
    <dbReference type="NCBI Taxonomy" id="1974713"/>
    <lineage>
        <taxon>Bacteria</taxon>
        <taxon>Candidatus Nealsoniibacteriota</taxon>
    </lineage>
</organism>
<name>A0A2H0MZV8_9BACT</name>
<comment type="caution">
    <text evidence="2">The sequence shown here is derived from an EMBL/GenBank/DDBJ whole genome shotgun (WGS) entry which is preliminary data.</text>
</comment>
<dbReference type="Proteomes" id="UP000231139">
    <property type="component" value="Unassembled WGS sequence"/>
</dbReference>
<evidence type="ECO:0000313" key="3">
    <source>
        <dbReference type="Proteomes" id="UP000231139"/>
    </source>
</evidence>
<keyword evidence="1" id="KW-0812">Transmembrane</keyword>
<protein>
    <submittedName>
        <fullName evidence="2">Uncharacterized protein</fullName>
    </submittedName>
</protein>
<reference evidence="2 3" key="1">
    <citation type="submission" date="2017-09" db="EMBL/GenBank/DDBJ databases">
        <title>Depth-based differentiation of microbial function through sediment-hosted aquifers and enrichment of novel symbionts in the deep terrestrial subsurface.</title>
        <authorList>
            <person name="Probst A.J."/>
            <person name="Ladd B."/>
            <person name="Jarett J.K."/>
            <person name="Geller-Mcgrath D.E."/>
            <person name="Sieber C.M."/>
            <person name="Emerson J.B."/>
            <person name="Anantharaman K."/>
            <person name="Thomas B.C."/>
            <person name="Malmstrom R."/>
            <person name="Stieglmeier M."/>
            <person name="Klingl A."/>
            <person name="Woyke T."/>
            <person name="Ryan C.M."/>
            <person name="Banfield J.F."/>
        </authorList>
    </citation>
    <scope>NUCLEOTIDE SEQUENCE [LARGE SCALE GENOMIC DNA]</scope>
    <source>
        <strain evidence="2">CG11_big_fil_rev_8_21_14_0_20_35_11</strain>
    </source>
</reference>
<dbReference type="AlphaFoldDB" id="A0A2H0MZV8"/>
<evidence type="ECO:0000256" key="1">
    <source>
        <dbReference type="SAM" id="Phobius"/>
    </source>
</evidence>
<proteinExistence type="predicted"/>
<evidence type="ECO:0000313" key="2">
    <source>
        <dbReference type="EMBL" id="PIR02182.1"/>
    </source>
</evidence>
<gene>
    <name evidence="2" type="ORF">COV62_02170</name>
</gene>
<keyword evidence="1" id="KW-1133">Transmembrane helix</keyword>
<sequence length="154" mass="17742">MSPENISSKSKRKKGILYMVIGVLILAFALIGWWWNQGQVRIITDRSEYSKNGILRINVKNKLPESVCFSSRYPYYLQKKEGVWKNYQYGEAQEEDIAAFCIKGGDLKGFGIYLFSYDIKSAVHRLVLPACIGCKEGDSFNPEKTFYSNQFRIQ</sequence>
<dbReference type="EMBL" id="PCWK01000048">
    <property type="protein sequence ID" value="PIR02182.1"/>
    <property type="molecule type" value="Genomic_DNA"/>
</dbReference>
<keyword evidence="1" id="KW-0472">Membrane</keyword>
<accession>A0A2H0MZV8</accession>
<feature type="transmembrane region" description="Helical" evidence="1">
    <location>
        <begin position="16"/>
        <end position="35"/>
    </location>
</feature>